<gene>
    <name evidence="1" type="ORF">BLM47_10900</name>
</gene>
<accession>A0A2A6DYA8</accession>
<dbReference type="AlphaFoldDB" id="A0A2A6DYA8"/>
<dbReference type="EMBL" id="MOXJ01000029">
    <property type="protein sequence ID" value="PDO09723.1"/>
    <property type="molecule type" value="Genomic_DNA"/>
</dbReference>
<dbReference type="Proteomes" id="UP000243688">
    <property type="component" value="Unassembled WGS sequence"/>
</dbReference>
<comment type="caution">
    <text evidence="1">The sequence shown here is derived from an EMBL/GenBank/DDBJ whole genome shotgun (WGS) entry which is preliminary data.</text>
</comment>
<protein>
    <submittedName>
        <fullName evidence="1">Uncharacterized protein</fullName>
    </submittedName>
</protein>
<organism evidence="1 2">
    <name type="scientific">Candidatus Reconcilbacillus cellulovorans</name>
    <dbReference type="NCBI Taxonomy" id="1906605"/>
    <lineage>
        <taxon>Bacteria</taxon>
        <taxon>Bacillati</taxon>
        <taxon>Bacillota</taxon>
        <taxon>Bacilli</taxon>
        <taxon>Bacillales</taxon>
        <taxon>Paenibacillaceae</taxon>
        <taxon>Candidatus Reconcilbacillus</taxon>
    </lineage>
</organism>
<name>A0A2A6DYA8_9BACL</name>
<reference evidence="1 2" key="1">
    <citation type="submission" date="2016-12" db="EMBL/GenBank/DDBJ databases">
        <title>Candidatus Reconcilibacillus cellulovorans genome.</title>
        <authorList>
            <person name="Kolinko S."/>
            <person name="Wu Y.-W."/>
            <person name="Tachea F."/>
            <person name="Denzel E."/>
            <person name="Hiras J."/>
            <person name="Baecker N."/>
            <person name="Chan L.J."/>
            <person name="Eichorst S.A."/>
            <person name="Frey D."/>
            <person name="Adams P.D."/>
            <person name="Pray T."/>
            <person name="Tanjore D."/>
            <person name="Petzold C.J."/>
            <person name="Gladden J.M."/>
            <person name="Simmons B.A."/>
            <person name="Singer S.W."/>
        </authorList>
    </citation>
    <scope>NUCLEOTIDE SEQUENCE [LARGE SCALE GENOMIC DNA]</scope>
    <source>
        <strain evidence="1">JTherm</strain>
    </source>
</reference>
<proteinExistence type="predicted"/>
<evidence type="ECO:0000313" key="2">
    <source>
        <dbReference type="Proteomes" id="UP000243688"/>
    </source>
</evidence>
<evidence type="ECO:0000313" key="1">
    <source>
        <dbReference type="EMBL" id="PDO09723.1"/>
    </source>
</evidence>
<sequence>MPANRANDECAKELVSEMSTQYGAEWNETTRDDGPAEQAMTPVGHHAPREMQDDEGMIQAAPQPFGPGGWAGGWPGGWPGGGWPVTPFPPTGPGFPGPGFPGGFPGAPMPPWMPGGWPPFGPPFGGPGMMRPCLFRINWITLNTGQRLIVYVTRVTRRHLHGYQWTWTGWSPVTLDLDSVVAVAC</sequence>